<gene>
    <name evidence="1" type="ORF">Vbra_688</name>
</gene>
<dbReference type="PROSITE" id="PS51318">
    <property type="entry name" value="TAT"/>
    <property type="match status" value="1"/>
</dbReference>
<organism evidence="1 2">
    <name type="scientific">Vitrella brassicaformis (strain CCMP3155)</name>
    <dbReference type="NCBI Taxonomy" id="1169540"/>
    <lineage>
        <taxon>Eukaryota</taxon>
        <taxon>Sar</taxon>
        <taxon>Alveolata</taxon>
        <taxon>Colpodellida</taxon>
        <taxon>Vitrellaceae</taxon>
        <taxon>Vitrella</taxon>
    </lineage>
</organism>
<reference evidence="1 2" key="1">
    <citation type="submission" date="2014-11" db="EMBL/GenBank/DDBJ databases">
        <authorList>
            <person name="Zhu J."/>
            <person name="Qi W."/>
            <person name="Song R."/>
        </authorList>
    </citation>
    <scope>NUCLEOTIDE SEQUENCE [LARGE SCALE GENOMIC DNA]</scope>
</reference>
<dbReference type="OrthoDB" id="10266913at2759"/>
<dbReference type="OMA" id="KRSYFRY"/>
<dbReference type="Proteomes" id="UP000041254">
    <property type="component" value="Unassembled WGS sequence"/>
</dbReference>
<evidence type="ECO:0000313" key="2">
    <source>
        <dbReference type="Proteomes" id="UP000041254"/>
    </source>
</evidence>
<dbReference type="VEuPathDB" id="CryptoDB:Vbra_688"/>
<dbReference type="InParanoid" id="A0A0G4FPD6"/>
<accession>A0A0G4FPD6</accession>
<dbReference type="AlphaFoldDB" id="A0A0G4FPD6"/>
<proteinExistence type="predicted"/>
<dbReference type="EMBL" id="CDMY01000477">
    <property type="protein sequence ID" value="CEM16218.1"/>
    <property type="molecule type" value="Genomic_DNA"/>
</dbReference>
<evidence type="ECO:0000313" key="1">
    <source>
        <dbReference type="EMBL" id="CEM16218.1"/>
    </source>
</evidence>
<dbReference type="InterPro" id="IPR006311">
    <property type="entry name" value="TAT_signal"/>
</dbReference>
<protein>
    <submittedName>
        <fullName evidence="1">Uncharacterized protein</fullName>
    </submittedName>
</protein>
<keyword evidence="2" id="KW-1185">Reference proteome</keyword>
<sequence length="226" mass="24732">MMSTLERRPAVDKISRRDYADSTTAIAAASLLGLAAGPSTAAADIDLMSAKRSYFRYVPRIEKGRDMYVLDLRPAIESENWQAVQSFFEVRKNDNTYASYYLTRPMEIWSTSFSEKGTGDRTKQLQSIAKEFEDALDKINVASGGKSTASSGGLFAGLFGGGGGKSEDKRPPKTRATEAWSEGKAAFNKYIALANEGISAELKPLEAIPDDLGKYKRAEARPETTF</sequence>
<name>A0A0G4FPD6_VITBC</name>